<dbReference type="OrthoDB" id="405996at2759"/>
<dbReference type="AlphaFoldDB" id="A0A4P9XX87"/>
<evidence type="ECO:0000313" key="2">
    <source>
        <dbReference type="EMBL" id="RKP10060.1"/>
    </source>
</evidence>
<dbReference type="Proteomes" id="UP000271241">
    <property type="component" value="Unassembled WGS sequence"/>
</dbReference>
<organism evidence="2 3">
    <name type="scientific">Thamnocephalis sphaerospora</name>
    <dbReference type="NCBI Taxonomy" id="78915"/>
    <lineage>
        <taxon>Eukaryota</taxon>
        <taxon>Fungi</taxon>
        <taxon>Fungi incertae sedis</taxon>
        <taxon>Zoopagomycota</taxon>
        <taxon>Zoopagomycotina</taxon>
        <taxon>Zoopagomycetes</taxon>
        <taxon>Zoopagales</taxon>
        <taxon>Sigmoideomycetaceae</taxon>
        <taxon>Thamnocephalis</taxon>
    </lineage>
</organism>
<feature type="domain" description="HSac2" evidence="1">
    <location>
        <begin position="30"/>
        <end position="188"/>
    </location>
</feature>
<sequence>NAFRDYFRQIDVFKRVLASTNGAQQPGDEDRWMKIRANAVEISSSIVIGDGEMLLNGWTLLSPVTPHLIRDKAYEEKVVLLTQLALYVCTFHYALEKVVEFVRISLDTITGIQRGEYILSTARAEYTNPDDNYGFIVRYKPEGEAARFNSGSVRNNRNSIVSILGPSTSLRPDPTRIFAFKAIPPGIVNAADLHAGRAVQTDAEQHPRCVDIVAGIVAEIAVACRHIGHDDCDDLGALIANHPVISLEEALENTSLVSKVGNRLKKAVLS</sequence>
<accession>A0A4P9XX87</accession>
<name>A0A4P9XX87_9FUNG</name>
<dbReference type="EMBL" id="KZ992472">
    <property type="protein sequence ID" value="RKP10060.1"/>
    <property type="molecule type" value="Genomic_DNA"/>
</dbReference>
<dbReference type="PROSITE" id="PS51791">
    <property type="entry name" value="HSAC2"/>
    <property type="match status" value="1"/>
</dbReference>
<proteinExistence type="predicted"/>
<dbReference type="Pfam" id="PF12456">
    <property type="entry name" value="hSac2"/>
    <property type="match status" value="1"/>
</dbReference>
<dbReference type="InterPro" id="IPR034753">
    <property type="entry name" value="hSac2"/>
</dbReference>
<reference evidence="3" key="1">
    <citation type="journal article" date="2018" name="Nat. Microbiol.">
        <title>Leveraging single-cell genomics to expand the fungal tree of life.</title>
        <authorList>
            <person name="Ahrendt S.R."/>
            <person name="Quandt C.A."/>
            <person name="Ciobanu D."/>
            <person name="Clum A."/>
            <person name="Salamov A."/>
            <person name="Andreopoulos B."/>
            <person name="Cheng J.F."/>
            <person name="Woyke T."/>
            <person name="Pelin A."/>
            <person name="Henrissat B."/>
            <person name="Reynolds N.K."/>
            <person name="Benny G.L."/>
            <person name="Smith M.E."/>
            <person name="James T.Y."/>
            <person name="Grigoriev I.V."/>
        </authorList>
    </citation>
    <scope>NUCLEOTIDE SEQUENCE [LARGE SCALE GENOMIC DNA]</scope>
    <source>
        <strain evidence="3">RSA 1356</strain>
    </source>
</reference>
<evidence type="ECO:0000313" key="3">
    <source>
        <dbReference type="Proteomes" id="UP000271241"/>
    </source>
</evidence>
<dbReference type="InterPro" id="IPR022158">
    <property type="entry name" value="Inositol_phosphatase"/>
</dbReference>
<evidence type="ECO:0000259" key="1">
    <source>
        <dbReference type="PROSITE" id="PS51791"/>
    </source>
</evidence>
<dbReference type="STRING" id="78915.A0A4P9XX87"/>
<feature type="non-terminal residue" evidence="2">
    <location>
        <position position="1"/>
    </location>
</feature>
<keyword evidence="3" id="KW-1185">Reference proteome</keyword>
<protein>
    <submittedName>
        <fullName evidence="2">Inositol phosphatase-domain-containing protein</fullName>
    </submittedName>
</protein>
<gene>
    <name evidence="2" type="ORF">THASP1DRAFT_22166</name>
</gene>